<evidence type="ECO:0000259" key="4">
    <source>
        <dbReference type="PROSITE" id="PS50887"/>
    </source>
</evidence>
<protein>
    <recommendedName>
        <fullName evidence="2">diguanylate cyclase</fullName>
        <ecNumber evidence="2">2.7.7.65</ecNumber>
    </recommendedName>
</protein>
<dbReference type="InterPro" id="IPR000160">
    <property type="entry name" value="GGDEF_dom"/>
</dbReference>
<evidence type="ECO:0000313" key="6">
    <source>
        <dbReference type="Proteomes" id="UP000464524"/>
    </source>
</evidence>
<dbReference type="GO" id="GO:1902201">
    <property type="term" value="P:negative regulation of bacterial-type flagellum-dependent cell motility"/>
    <property type="evidence" value="ECO:0007669"/>
    <property type="project" value="TreeGrafter"/>
</dbReference>
<dbReference type="OrthoDB" id="9812260at2"/>
<dbReference type="PROSITE" id="PS50887">
    <property type="entry name" value="GGDEF"/>
    <property type="match status" value="1"/>
</dbReference>
<proteinExistence type="predicted"/>
<dbReference type="PANTHER" id="PTHR45138:SF9">
    <property type="entry name" value="DIGUANYLATE CYCLASE DGCM-RELATED"/>
    <property type="match status" value="1"/>
</dbReference>
<dbReference type="PANTHER" id="PTHR45138">
    <property type="entry name" value="REGULATORY COMPONENTS OF SENSORY TRANSDUCTION SYSTEM"/>
    <property type="match status" value="1"/>
</dbReference>
<sequence length="321" mass="36557">MFANKQIEKYYRQCETLLNFSGVSWWIIDLEESPDVFYCNKTMCDTFHLGDDIQHSISKTCPIAGDYNKFIAIKSSVSAQEIYKEYDDLKNNKIAEYDNRFPYYDETQDKVLYFSSRAKALVRDEFGKAILLLGIIEPEAVNEELYKQASIDSLTGLKNRRAFDSQLQFMLNLAKRENRTISLLMFDIDHFKEYNDCLGHYSGDLCLMKIAGVLTKSCCRETDIVCRYGGEEFAIVTYGDSQNTLRLAENVRRSVYEANIPHPKVASGRVTVSVGYISVLADAHTTPRSLIESADCGLYLAKRKGRDKSICGLKVNENLTS</sequence>
<feature type="domain" description="GGDEF" evidence="4">
    <location>
        <begin position="179"/>
        <end position="314"/>
    </location>
</feature>
<dbReference type="InterPro" id="IPR029787">
    <property type="entry name" value="Nucleotide_cyclase"/>
</dbReference>
<dbReference type="AlphaFoldDB" id="A0A857JDC5"/>
<evidence type="ECO:0000256" key="3">
    <source>
        <dbReference type="ARBA" id="ARBA00034247"/>
    </source>
</evidence>
<dbReference type="SMART" id="SM00267">
    <property type="entry name" value="GGDEF"/>
    <property type="match status" value="1"/>
</dbReference>
<comment type="cofactor">
    <cofactor evidence="1">
        <name>Mg(2+)</name>
        <dbReference type="ChEBI" id="CHEBI:18420"/>
    </cofactor>
</comment>
<dbReference type="KEGG" id="pmes:FX988_00238"/>
<dbReference type="EMBL" id="CP047656">
    <property type="protein sequence ID" value="QHJ10029.1"/>
    <property type="molecule type" value="Genomic_DNA"/>
</dbReference>
<dbReference type="GO" id="GO:0005886">
    <property type="term" value="C:plasma membrane"/>
    <property type="evidence" value="ECO:0007669"/>
    <property type="project" value="TreeGrafter"/>
</dbReference>
<accession>A0A857JDC5</accession>
<dbReference type="FunFam" id="3.30.70.270:FF:000001">
    <property type="entry name" value="Diguanylate cyclase domain protein"/>
    <property type="match status" value="1"/>
</dbReference>
<dbReference type="Proteomes" id="UP000464524">
    <property type="component" value="Chromosome"/>
</dbReference>
<dbReference type="GO" id="GO:0052621">
    <property type="term" value="F:diguanylate cyclase activity"/>
    <property type="evidence" value="ECO:0007669"/>
    <property type="project" value="UniProtKB-EC"/>
</dbReference>
<organism evidence="5 6">
    <name type="scientific">Paraglaciecola mesophila</name>
    <dbReference type="NCBI Taxonomy" id="197222"/>
    <lineage>
        <taxon>Bacteria</taxon>
        <taxon>Pseudomonadati</taxon>
        <taxon>Pseudomonadota</taxon>
        <taxon>Gammaproteobacteria</taxon>
        <taxon>Alteromonadales</taxon>
        <taxon>Alteromonadaceae</taxon>
        <taxon>Paraglaciecola</taxon>
    </lineage>
</organism>
<dbReference type="InterPro" id="IPR050469">
    <property type="entry name" value="Diguanylate_Cyclase"/>
</dbReference>
<dbReference type="InterPro" id="IPR043128">
    <property type="entry name" value="Rev_trsase/Diguanyl_cyclase"/>
</dbReference>
<dbReference type="EC" id="2.7.7.65" evidence="2"/>
<name>A0A857JDC5_9ALTE</name>
<evidence type="ECO:0000313" key="5">
    <source>
        <dbReference type="EMBL" id="QHJ10029.1"/>
    </source>
</evidence>
<dbReference type="SUPFAM" id="SSF55073">
    <property type="entry name" value="Nucleotide cyclase"/>
    <property type="match status" value="1"/>
</dbReference>
<gene>
    <name evidence="5" type="ORF">FX988_00238</name>
</gene>
<keyword evidence="6" id="KW-1185">Reference proteome</keyword>
<reference evidence="5 6" key="1">
    <citation type="submission" date="2019-12" db="EMBL/GenBank/DDBJ databases">
        <title>Genome sequencing and assembly of endphytes of Porphyra tenera.</title>
        <authorList>
            <person name="Park J.M."/>
            <person name="Shin R."/>
            <person name="Jo S.H."/>
        </authorList>
    </citation>
    <scope>NUCLEOTIDE SEQUENCE [LARGE SCALE GENOMIC DNA]</scope>
    <source>
        <strain evidence="5 6">GPM4</strain>
    </source>
</reference>
<dbReference type="Pfam" id="PF00990">
    <property type="entry name" value="GGDEF"/>
    <property type="match status" value="1"/>
</dbReference>
<dbReference type="CDD" id="cd01949">
    <property type="entry name" value="GGDEF"/>
    <property type="match status" value="1"/>
</dbReference>
<dbReference type="NCBIfam" id="TIGR00254">
    <property type="entry name" value="GGDEF"/>
    <property type="match status" value="1"/>
</dbReference>
<comment type="catalytic activity">
    <reaction evidence="3">
        <text>2 GTP = 3',3'-c-di-GMP + 2 diphosphate</text>
        <dbReference type="Rhea" id="RHEA:24898"/>
        <dbReference type="ChEBI" id="CHEBI:33019"/>
        <dbReference type="ChEBI" id="CHEBI:37565"/>
        <dbReference type="ChEBI" id="CHEBI:58805"/>
        <dbReference type="EC" id="2.7.7.65"/>
    </reaction>
</comment>
<dbReference type="RefSeq" id="WP_160177963.1">
    <property type="nucleotide sequence ID" value="NZ_CP047656.1"/>
</dbReference>
<evidence type="ECO:0000256" key="1">
    <source>
        <dbReference type="ARBA" id="ARBA00001946"/>
    </source>
</evidence>
<dbReference type="GO" id="GO:0043709">
    <property type="term" value="P:cell adhesion involved in single-species biofilm formation"/>
    <property type="evidence" value="ECO:0007669"/>
    <property type="project" value="TreeGrafter"/>
</dbReference>
<dbReference type="Gene3D" id="3.30.70.270">
    <property type="match status" value="1"/>
</dbReference>
<evidence type="ECO:0000256" key="2">
    <source>
        <dbReference type="ARBA" id="ARBA00012528"/>
    </source>
</evidence>